<dbReference type="Pfam" id="PF13649">
    <property type="entry name" value="Methyltransf_25"/>
    <property type="match status" value="1"/>
</dbReference>
<evidence type="ECO:0000313" key="7">
    <source>
        <dbReference type="Proteomes" id="UP000791080"/>
    </source>
</evidence>
<feature type="domain" description="Methyltransferase" evidence="5">
    <location>
        <begin position="44"/>
        <end position="137"/>
    </location>
</feature>
<proteinExistence type="predicted"/>
<keyword evidence="1 6" id="KW-0489">Methyltransferase</keyword>
<reference evidence="6 7" key="2">
    <citation type="submission" date="2022-06" db="EMBL/GenBank/DDBJ databases">
        <title>Genomic Encyclopedia of Type Strains, Phase I: the one thousand microbial genomes (KMG-I) project.</title>
        <authorList>
            <person name="Kyrpides N."/>
        </authorList>
    </citation>
    <scope>NUCLEOTIDE SEQUENCE [LARGE SCALE GENOMIC DNA]</scope>
    <source>
        <strain evidence="6 7">DSM 43889</strain>
    </source>
</reference>
<evidence type="ECO:0000256" key="1">
    <source>
        <dbReference type="ARBA" id="ARBA00022603"/>
    </source>
</evidence>
<dbReference type="Proteomes" id="UP000791080">
    <property type="component" value="Unassembled WGS sequence"/>
</dbReference>
<dbReference type="PANTHER" id="PTHR43464:SF19">
    <property type="entry name" value="UBIQUINONE BIOSYNTHESIS O-METHYLTRANSFERASE, MITOCHONDRIAL"/>
    <property type="match status" value="1"/>
</dbReference>
<dbReference type="GO" id="GO:0008168">
    <property type="term" value="F:methyltransferase activity"/>
    <property type="evidence" value="ECO:0007669"/>
    <property type="project" value="UniProtKB-KW"/>
</dbReference>
<accession>A0ABT1JDE8</accession>
<dbReference type="GO" id="GO:0032259">
    <property type="term" value="P:methylation"/>
    <property type="evidence" value="ECO:0007669"/>
    <property type="project" value="UniProtKB-KW"/>
</dbReference>
<comment type="caution">
    <text evidence="6">The sequence shown here is derived from an EMBL/GenBank/DDBJ whole genome shotgun (WGS) entry which is preliminary data.</text>
</comment>
<keyword evidence="2" id="KW-0808">Transferase</keyword>
<dbReference type="InterPro" id="IPR041698">
    <property type="entry name" value="Methyltransf_25"/>
</dbReference>
<dbReference type="PANTHER" id="PTHR43464">
    <property type="entry name" value="METHYLTRANSFERASE"/>
    <property type="match status" value="1"/>
</dbReference>
<dbReference type="SUPFAM" id="SSF53335">
    <property type="entry name" value="S-adenosyl-L-methionine-dependent methyltransferases"/>
    <property type="match status" value="1"/>
</dbReference>
<evidence type="ECO:0000256" key="4">
    <source>
        <dbReference type="SAM" id="MobiDB-lite"/>
    </source>
</evidence>
<protein>
    <submittedName>
        <fullName evidence="6">Methyltransferase domain-containing protein</fullName>
    </submittedName>
</protein>
<sequence>MSTAASQDEQFWNDLYDRSDRIWSGRPNAALVRETTDLSPGHALDLGCGEGGDAVWLASRGWRVTATDISRVALARTRRHADEAGVGHLVDDEHHDLAVSFPAGEFDLVSAQFLQSPRELPRERVLRRAAAAVRPGGTLLVVGHAAGPSWATGEHQEVRFPSAREVLDSLALADQEWEELRCEEWTRAQDGPDGQPGAMTDSIVRVRRRQR</sequence>
<dbReference type="Gene3D" id="3.40.50.150">
    <property type="entry name" value="Vaccinia Virus protein VP39"/>
    <property type="match status" value="1"/>
</dbReference>
<dbReference type="EMBL" id="AUBJ02000001">
    <property type="protein sequence ID" value="MCP2330453.1"/>
    <property type="molecule type" value="Genomic_DNA"/>
</dbReference>
<evidence type="ECO:0000256" key="3">
    <source>
        <dbReference type="ARBA" id="ARBA00022691"/>
    </source>
</evidence>
<evidence type="ECO:0000313" key="6">
    <source>
        <dbReference type="EMBL" id="MCP2330453.1"/>
    </source>
</evidence>
<feature type="region of interest" description="Disordered" evidence="4">
    <location>
        <begin position="186"/>
        <end position="211"/>
    </location>
</feature>
<keyword evidence="3" id="KW-0949">S-adenosyl-L-methionine</keyword>
<dbReference type="RefSeq" id="WP_026418041.1">
    <property type="nucleotide sequence ID" value="NZ_AUBJ02000001.1"/>
</dbReference>
<evidence type="ECO:0000256" key="2">
    <source>
        <dbReference type="ARBA" id="ARBA00022679"/>
    </source>
</evidence>
<name>A0ABT1JDE8_ACTCY</name>
<dbReference type="InterPro" id="IPR029063">
    <property type="entry name" value="SAM-dependent_MTases_sf"/>
</dbReference>
<keyword evidence="7" id="KW-1185">Reference proteome</keyword>
<gene>
    <name evidence="6" type="ORF">G443_000723</name>
</gene>
<evidence type="ECO:0000259" key="5">
    <source>
        <dbReference type="Pfam" id="PF13649"/>
    </source>
</evidence>
<dbReference type="CDD" id="cd02440">
    <property type="entry name" value="AdoMet_MTases"/>
    <property type="match status" value="1"/>
</dbReference>
<reference evidence="6 7" key="1">
    <citation type="submission" date="2013-07" db="EMBL/GenBank/DDBJ databases">
        <authorList>
            <consortium name="DOE Joint Genome Institute"/>
            <person name="Reeve W."/>
            <person name="Huntemann M."/>
            <person name="Han J."/>
            <person name="Chen A."/>
            <person name="Kyrpides N."/>
            <person name="Mavromatis K."/>
            <person name="Markowitz V."/>
            <person name="Palaniappan K."/>
            <person name="Ivanova N."/>
            <person name="Schaumberg A."/>
            <person name="Pati A."/>
            <person name="Liolios K."/>
            <person name="Nordberg H.P."/>
            <person name="Cantor M.N."/>
            <person name="Hua S.X."/>
            <person name="Woyke T."/>
        </authorList>
    </citation>
    <scope>NUCLEOTIDE SEQUENCE [LARGE SCALE GENOMIC DNA]</scope>
    <source>
        <strain evidence="6 7">DSM 43889</strain>
    </source>
</reference>
<organism evidence="6 7">
    <name type="scientific">Actinoalloteichus caeruleus DSM 43889</name>
    <dbReference type="NCBI Taxonomy" id="1120930"/>
    <lineage>
        <taxon>Bacteria</taxon>
        <taxon>Bacillati</taxon>
        <taxon>Actinomycetota</taxon>
        <taxon>Actinomycetes</taxon>
        <taxon>Pseudonocardiales</taxon>
        <taxon>Pseudonocardiaceae</taxon>
        <taxon>Actinoalloteichus</taxon>
        <taxon>Actinoalloteichus cyanogriseus</taxon>
    </lineage>
</organism>